<evidence type="ECO:0000313" key="1">
    <source>
        <dbReference type="EMBL" id="GFR29570.1"/>
    </source>
</evidence>
<proteinExistence type="predicted"/>
<dbReference type="Gene3D" id="3.40.1350.10">
    <property type="match status" value="1"/>
</dbReference>
<keyword evidence="1" id="KW-0255">Endonuclease</keyword>
<gene>
    <name evidence="1" type="primary">TSEN2</name>
    <name evidence="1" type="ORF">TNCT_703831</name>
</gene>
<dbReference type="Proteomes" id="UP000887116">
    <property type="component" value="Unassembled WGS sequence"/>
</dbReference>
<dbReference type="GO" id="GO:0000213">
    <property type="term" value="F:tRNA-intron lyase activity"/>
    <property type="evidence" value="ECO:0007669"/>
    <property type="project" value="InterPro"/>
</dbReference>
<dbReference type="GO" id="GO:0003676">
    <property type="term" value="F:nucleic acid binding"/>
    <property type="evidence" value="ECO:0007669"/>
    <property type="project" value="InterPro"/>
</dbReference>
<keyword evidence="1" id="KW-0378">Hydrolase</keyword>
<name>A0A8X6HW12_TRICU</name>
<evidence type="ECO:0000313" key="2">
    <source>
        <dbReference type="Proteomes" id="UP000887116"/>
    </source>
</evidence>
<dbReference type="EMBL" id="BMAO01029129">
    <property type="protein sequence ID" value="GFR29570.1"/>
    <property type="molecule type" value="Genomic_DNA"/>
</dbReference>
<dbReference type="PANTHER" id="PTHR21227">
    <property type="entry name" value="TRNA-SPLICING ENDONUCLEASE SUBUNIT SEN2"/>
    <property type="match status" value="1"/>
</dbReference>
<protein>
    <submittedName>
        <fullName evidence="1">tRNA-splicing endonuclease subunit Sen2</fullName>
    </submittedName>
</protein>
<organism evidence="1 2">
    <name type="scientific">Trichonephila clavata</name>
    <name type="common">Joro spider</name>
    <name type="synonym">Nephila clavata</name>
    <dbReference type="NCBI Taxonomy" id="2740835"/>
    <lineage>
        <taxon>Eukaryota</taxon>
        <taxon>Metazoa</taxon>
        <taxon>Ecdysozoa</taxon>
        <taxon>Arthropoda</taxon>
        <taxon>Chelicerata</taxon>
        <taxon>Arachnida</taxon>
        <taxon>Araneae</taxon>
        <taxon>Araneomorphae</taxon>
        <taxon>Entelegynae</taxon>
        <taxon>Araneoidea</taxon>
        <taxon>Nephilidae</taxon>
        <taxon>Trichonephila</taxon>
    </lineage>
</organism>
<dbReference type="InterPro" id="IPR036167">
    <property type="entry name" value="tRNA_intron_Endo_cat-like_sf"/>
</dbReference>
<dbReference type="SUPFAM" id="SSF53032">
    <property type="entry name" value="tRNA-intron endonuclease catalytic domain-like"/>
    <property type="match status" value="1"/>
</dbReference>
<reference evidence="1" key="1">
    <citation type="submission" date="2020-07" db="EMBL/GenBank/DDBJ databases">
        <title>Multicomponent nature underlies the extraordinary mechanical properties of spider dragline silk.</title>
        <authorList>
            <person name="Kono N."/>
            <person name="Nakamura H."/>
            <person name="Mori M."/>
            <person name="Yoshida Y."/>
            <person name="Ohtoshi R."/>
            <person name="Malay A.D."/>
            <person name="Moran D.A.P."/>
            <person name="Tomita M."/>
            <person name="Numata K."/>
            <person name="Arakawa K."/>
        </authorList>
    </citation>
    <scope>NUCLEOTIDE SEQUENCE</scope>
</reference>
<dbReference type="InterPro" id="IPR006676">
    <property type="entry name" value="tRNA_splic"/>
</dbReference>
<dbReference type="GO" id="GO:0000379">
    <property type="term" value="P:tRNA-type intron splice site recognition and cleavage"/>
    <property type="evidence" value="ECO:0007669"/>
    <property type="project" value="TreeGrafter"/>
</dbReference>
<keyword evidence="1" id="KW-0540">Nuclease</keyword>
<accession>A0A8X6HW12</accession>
<dbReference type="PANTHER" id="PTHR21227:SF0">
    <property type="entry name" value="TRNA-SPLICING ENDONUCLEASE SUBUNIT SEN2"/>
    <property type="match status" value="1"/>
</dbReference>
<comment type="caution">
    <text evidence="1">The sequence shown here is derived from an EMBL/GenBank/DDBJ whole genome shotgun (WGS) entry which is preliminary data.</text>
</comment>
<dbReference type="OrthoDB" id="10249562at2759"/>
<keyword evidence="2" id="KW-1185">Reference proteome</keyword>
<dbReference type="GO" id="GO:0000214">
    <property type="term" value="C:tRNA-intron endonuclease complex"/>
    <property type="evidence" value="ECO:0007669"/>
    <property type="project" value="TreeGrafter"/>
</dbReference>
<dbReference type="GO" id="GO:0005737">
    <property type="term" value="C:cytoplasm"/>
    <property type="evidence" value="ECO:0007669"/>
    <property type="project" value="TreeGrafter"/>
</dbReference>
<dbReference type="AlphaFoldDB" id="A0A8X6HW12"/>
<dbReference type="InterPro" id="IPR011856">
    <property type="entry name" value="tRNA_endonuc-like_dom_sf"/>
</dbReference>
<sequence>MKLKIKFLYKDGPPFYHATYSVLVRTVKENLRDVRGLKDLTWFSLAALNRVNSTAGKGLLILYVIKPSMMTDIQNSTPLCVSQFKLEEVLYKRWVASENRDEASQCLSVEENIPNESRQ</sequence>